<evidence type="ECO:0000313" key="8">
    <source>
        <dbReference type="Proteomes" id="UP000294739"/>
    </source>
</evidence>
<organism evidence="7 8">
    <name type="scientific">Jiangella asiatica</name>
    <dbReference type="NCBI Taxonomy" id="2530372"/>
    <lineage>
        <taxon>Bacteria</taxon>
        <taxon>Bacillati</taxon>
        <taxon>Actinomycetota</taxon>
        <taxon>Actinomycetes</taxon>
        <taxon>Jiangellales</taxon>
        <taxon>Jiangellaceae</taxon>
        <taxon>Jiangella</taxon>
    </lineage>
</organism>
<keyword evidence="4" id="KW-0274">FAD</keyword>
<comment type="similarity">
    <text evidence="2">Belongs to the oxygen-dependent FAD-linked oxidoreductase family.</text>
</comment>
<gene>
    <name evidence="7" type="ORF">E1269_29190</name>
</gene>
<evidence type="ECO:0000256" key="3">
    <source>
        <dbReference type="ARBA" id="ARBA00022630"/>
    </source>
</evidence>
<reference evidence="7 8" key="1">
    <citation type="submission" date="2019-03" db="EMBL/GenBank/DDBJ databases">
        <title>Draft genome sequences of novel Actinobacteria.</title>
        <authorList>
            <person name="Sahin N."/>
            <person name="Ay H."/>
            <person name="Saygin H."/>
        </authorList>
    </citation>
    <scope>NUCLEOTIDE SEQUENCE [LARGE SCALE GENOMIC DNA]</scope>
    <source>
        <strain evidence="7 8">5K138</strain>
    </source>
</reference>
<dbReference type="SUPFAM" id="SSF56176">
    <property type="entry name" value="FAD-binding/transporter-associated domain-like"/>
    <property type="match status" value="1"/>
</dbReference>
<dbReference type="InterPro" id="IPR016167">
    <property type="entry name" value="FAD-bd_PCMH_sub1"/>
</dbReference>
<name>A0A4R5CL77_9ACTN</name>
<dbReference type="GO" id="GO:0016491">
    <property type="term" value="F:oxidoreductase activity"/>
    <property type="evidence" value="ECO:0007669"/>
    <property type="project" value="UniProtKB-KW"/>
</dbReference>
<dbReference type="Proteomes" id="UP000294739">
    <property type="component" value="Unassembled WGS sequence"/>
</dbReference>
<evidence type="ECO:0000313" key="7">
    <source>
        <dbReference type="EMBL" id="TDD98222.1"/>
    </source>
</evidence>
<evidence type="ECO:0000256" key="5">
    <source>
        <dbReference type="ARBA" id="ARBA00023002"/>
    </source>
</evidence>
<keyword evidence="3" id="KW-0285">Flavoprotein</keyword>
<evidence type="ECO:0000256" key="4">
    <source>
        <dbReference type="ARBA" id="ARBA00022827"/>
    </source>
</evidence>
<sequence length="453" mass="47230">MDALRETVTGRVVAPGDEDWAMQRLGWNLAVDQQPAAVVHVETIDDIVAAVRFARDRGLSVAAQPVGHGATNAVDGAIILRTGALKNLRVDLDAGTATVGAGVRARELSAALNGSGLCGLPGSSGDPTVVGYTLGGGLSWFGRKYGQAANRVRRFEVVTADGVLTSVTAASDPDLFWALRGGGGDFAIVAEMEIELAPLPDLYGGKLVWPVGEARAVMKAFTEVTATAPEELTLWAWLLNLPDVPIVPEPLRGRWAVAVDTAFIGTAERAEELIAPIRAAVSTPIAGQLGPLTLTELAAVAAEPDDPIPGMIDTVLLNRLDDEVLDAFLAAVAPGEPSAVAMYEIRHLGGALARPGDGDGAAGHLDEPYLLMFGGFLPVPELAVPLAAGMDALRSAMAPYASGRVPANFSEDPGVDRLYPPAVLERLRVIKQERDPDGVIRGNHPVAAVVVAS</sequence>
<dbReference type="InterPro" id="IPR016169">
    <property type="entry name" value="FAD-bd_PCMH_sub2"/>
</dbReference>
<keyword evidence="5" id="KW-0560">Oxidoreductase</keyword>
<dbReference type="Gene3D" id="3.40.462.20">
    <property type="match status" value="1"/>
</dbReference>
<dbReference type="Pfam" id="PF01565">
    <property type="entry name" value="FAD_binding_4"/>
    <property type="match status" value="1"/>
</dbReference>
<dbReference type="InterPro" id="IPR006094">
    <property type="entry name" value="Oxid_FAD_bind_N"/>
</dbReference>
<protein>
    <submittedName>
        <fullName evidence="7">FAD-binding oxidoreductase</fullName>
    </submittedName>
</protein>
<proteinExistence type="inferred from homology"/>
<dbReference type="InterPro" id="IPR036318">
    <property type="entry name" value="FAD-bd_PCMH-like_sf"/>
</dbReference>
<evidence type="ECO:0000259" key="6">
    <source>
        <dbReference type="PROSITE" id="PS51387"/>
    </source>
</evidence>
<dbReference type="InterPro" id="IPR050416">
    <property type="entry name" value="FAD-linked_Oxidoreductase"/>
</dbReference>
<dbReference type="InterPro" id="IPR016166">
    <property type="entry name" value="FAD-bd_PCMH"/>
</dbReference>
<dbReference type="OrthoDB" id="3682986at2"/>
<dbReference type="InParanoid" id="A0A4R5CL77"/>
<dbReference type="Gene3D" id="3.30.465.10">
    <property type="match status" value="1"/>
</dbReference>
<evidence type="ECO:0000256" key="1">
    <source>
        <dbReference type="ARBA" id="ARBA00001974"/>
    </source>
</evidence>
<dbReference type="PANTHER" id="PTHR42973">
    <property type="entry name" value="BINDING OXIDOREDUCTASE, PUTATIVE (AFU_ORTHOLOGUE AFUA_1G17690)-RELATED"/>
    <property type="match status" value="1"/>
</dbReference>
<dbReference type="GO" id="GO:0071949">
    <property type="term" value="F:FAD binding"/>
    <property type="evidence" value="ECO:0007669"/>
    <property type="project" value="InterPro"/>
</dbReference>
<dbReference type="EMBL" id="SMKZ01000070">
    <property type="protein sequence ID" value="TDD98222.1"/>
    <property type="molecule type" value="Genomic_DNA"/>
</dbReference>
<evidence type="ECO:0000256" key="2">
    <source>
        <dbReference type="ARBA" id="ARBA00005466"/>
    </source>
</evidence>
<accession>A0A4R5CL77</accession>
<comment type="caution">
    <text evidence="7">The sequence shown here is derived from an EMBL/GenBank/DDBJ whole genome shotgun (WGS) entry which is preliminary data.</text>
</comment>
<feature type="domain" description="FAD-binding PCMH-type" evidence="6">
    <location>
        <begin position="31"/>
        <end position="199"/>
    </location>
</feature>
<keyword evidence="8" id="KW-1185">Reference proteome</keyword>
<dbReference type="AlphaFoldDB" id="A0A4R5CL77"/>
<dbReference type="Gene3D" id="3.30.43.10">
    <property type="entry name" value="Uridine Diphospho-n-acetylenolpyruvylglucosamine Reductase, domain 2"/>
    <property type="match status" value="1"/>
</dbReference>
<dbReference type="PROSITE" id="PS51387">
    <property type="entry name" value="FAD_PCMH"/>
    <property type="match status" value="1"/>
</dbReference>
<comment type="cofactor">
    <cofactor evidence="1">
        <name>FAD</name>
        <dbReference type="ChEBI" id="CHEBI:57692"/>
    </cofactor>
</comment>
<dbReference type="PANTHER" id="PTHR42973:SF39">
    <property type="entry name" value="FAD-BINDING PCMH-TYPE DOMAIN-CONTAINING PROTEIN"/>
    <property type="match status" value="1"/>
</dbReference>